<dbReference type="SUPFAM" id="SSF56801">
    <property type="entry name" value="Acetyl-CoA synthetase-like"/>
    <property type="match status" value="1"/>
</dbReference>
<dbReference type="EMBL" id="JANBVO010000017">
    <property type="protein sequence ID" value="KAJ9144226.1"/>
    <property type="molecule type" value="Genomic_DNA"/>
</dbReference>
<dbReference type="Gene3D" id="2.30.38.10">
    <property type="entry name" value="Luciferase, Domain 3"/>
    <property type="match status" value="1"/>
</dbReference>
<name>A0AA38S051_9PEZI</name>
<gene>
    <name evidence="3" type="ORF">NKR23_g6243</name>
</gene>
<dbReference type="InterPro" id="IPR025110">
    <property type="entry name" value="AMP-bd_C"/>
</dbReference>
<evidence type="ECO:0000259" key="1">
    <source>
        <dbReference type="Pfam" id="PF00501"/>
    </source>
</evidence>
<sequence>MVFITPPWVPDLPFDPPDNVSLCDIMYSDDGRRPQPLAKCRNPFTCGLSGRTYTTAEVKGRVEFLARSLGAATGWAPDEGTEWDKMACIFSSNALDYLTVAHAVHRLNGILTPANAAYNAAELEYQLHATHATVMFTCVSLLSVAIPAANMAGIPRERIFLVHVPETDTEAQRPAHGDLVTIDSLVAQGRLLPQLQPLKWTRGQGARQTAFVNFSSGTSGLPKGVMVSHYNVISNCLQLTTYESIARAKNNFETQVATGVLPFSHIYGLVVISHLSMWRGDEVIVLPKYNLLGMMSAVQKYKVNQLFVVPPIVIQMVNNFEKCRQFDLSSVRFMSSGAAPIGLEYIEQVRVLWPKWNVGQGYGLTESSTAICGTSEHDIMPGTSGSLMPWTKCKVIDADGNEVTEYETPGELYAQSPSICLGYLDNARATAETFVWLDDGRYLRTGDEVVVRKSPQENEHVVIVDRIKELIKVKGHQVAPAELEACLLAHPFVADCAVIAVDHEYTDETPKAFVVKSAAGKSVSDADGIEALKKHVADNKASYKWLHGGIEFIDVVPRSPSGKILRRLLRDAERANTKRTGPKI</sequence>
<accession>A0AA38S051</accession>
<feature type="domain" description="AMP-binding enzyme C-terminal" evidence="2">
    <location>
        <begin position="482"/>
        <end position="563"/>
    </location>
</feature>
<dbReference type="GO" id="GO:0016405">
    <property type="term" value="F:CoA-ligase activity"/>
    <property type="evidence" value="ECO:0007669"/>
    <property type="project" value="TreeGrafter"/>
</dbReference>
<dbReference type="InterPro" id="IPR000873">
    <property type="entry name" value="AMP-dep_synth/lig_dom"/>
</dbReference>
<comment type="caution">
    <text evidence="3">The sequence shown here is derived from an EMBL/GenBank/DDBJ whole genome shotgun (WGS) entry which is preliminary data.</text>
</comment>
<evidence type="ECO:0000259" key="2">
    <source>
        <dbReference type="Pfam" id="PF13193"/>
    </source>
</evidence>
<feature type="domain" description="AMP-dependent synthetase/ligase" evidence="1">
    <location>
        <begin position="49"/>
        <end position="424"/>
    </location>
</feature>
<reference evidence="3" key="1">
    <citation type="submission" date="2022-07" db="EMBL/GenBank/DDBJ databases">
        <title>Fungi with potential for degradation of polypropylene.</title>
        <authorList>
            <person name="Gostincar C."/>
        </authorList>
    </citation>
    <scope>NUCLEOTIDE SEQUENCE</scope>
    <source>
        <strain evidence="3">EXF-13308</strain>
    </source>
</reference>
<organism evidence="3 4">
    <name type="scientific">Pleurostoma richardsiae</name>
    <dbReference type="NCBI Taxonomy" id="41990"/>
    <lineage>
        <taxon>Eukaryota</taxon>
        <taxon>Fungi</taxon>
        <taxon>Dikarya</taxon>
        <taxon>Ascomycota</taxon>
        <taxon>Pezizomycotina</taxon>
        <taxon>Sordariomycetes</taxon>
        <taxon>Sordariomycetidae</taxon>
        <taxon>Calosphaeriales</taxon>
        <taxon>Pleurostomataceae</taxon>
        <taxon>Pleurostoma</taxon>
    </lineage>
</organism>
<dbReference type="Pfam" id="PF13193">
    <property type="entry name" value="AMP-binding_C"/>
    <property type="match status" value="1"/>
</dbReference>
<dbReference type="PANTHER" id="PTHR24096:SF422">
    <property type="entry name" value="BCDNA.GH02901"/>
    <property type="match status" value="1"/>
</dbReference>
<dbReference type="Gene3D" id="3.30.300.30">
    <property type="match status" value="1"/>
</dbReference>
<keyword evidence="4" id="KW-1185">Reference proteome</keyword>
<dbReference type="PANTHER" id="PTHR24096">
    <property type="entry name" value="LONG-CHAIN-FATTY-ACID--COA LIGASE"/>
    <property type="match status" value="1"/>
</dbReference>
<dbReference type="InterPro" id="IPR045851">
    <property type="entry name" value="AMP-bd_C_sf"/>
</dbReference>
<proteinExistence type="predicted"/>
<dbReference type="InterPro" id="IPR020845">
    <property type="entry name" value="AMP-binding_CS"/>
</dbReference>
<dbReference type="Gene3D" id="3.40.50.980">
    <property type="match status" value="2"/>
</dbReference>
<dbReference type="Pfam" id="PF00501">
    <property type="entry name" value="AMP-binding"/>
    <property type="match status" value="1"/>
</dbReference>
<dbReference type="PROSITE" id="PS00455">
    <property type="entry name" value="AMP_BINDING"/>
    <property type="match status" value="1"/>
</dbReference>
<evidence type="ECO:0000313" key="4">
    <source>
        <dbReference type="Proteomes" id="UP001174694"/>
    </source>
</evidence>
<dbReference type="AlphaFoldDB" id="A0AA38S051"/>
<dbReference type="Proteomes" id="UP001174694">
    <property type="component" value="Unassembled WGS sequence"/>
</dbReference>
<protein>
    <submittedName>
        <fullName evidence="3">Acetyl-CoA synthetase-like protein</fullName>
    </submittedName>
</protein>
<evidence type="ECO:0000313" key="3">
    <source>
        <dbReference type="EMBL" id="KAJ9144226.1"/>
    </source>
</evidence>